<dbReference type="PANTHER" id="PTHR12526">
    <property type="entry name" value="GLYCOSYLTRANSFERASE"/>
    <property type="match status" value="1"/>
</dbReference>
<sequence>MTHIVMIGTDWSAFGGITAVIKSYKDGGLFDKWPIRFLATYQNDRLINKLLMALRAYIVLFFWLVTRQVAVVHAHSASRASFWRKSGLLCLALFFGVKTIFHLHSGEFPVFYHRECKPWQKRYIRWILRQVDQVIVLTSSWEETVLTIEPNCRVYALPNPIMASKFEATPIPFRVLFLGRLREKKGVYDLIASWKSIVDKYPLAQLVLAGDGDQNPFWDLAIELGIERQIEMPGWIAGGDKVLALRTADIFVLPSYFEGLPVCILEAMAQGFL</sequence>
<keyword evidence="4" id="KW-1185">Reference proteome</keyword>
<feature type="domain" description="Glycosyl transferase family 1" evidence="1">
    <location>
        <begin position="173"/>
        <end position="271"/>
    </location>
</feature>
<dbReference type="PANTHER" id="PTHR12526:SF631">
    <property type="entry name" value="BLL6306 PROTEIN"/>
    <property type="match status" value="1"/>
</dbReference>
<evidence type="ECO:0000259" key="1">
    <source>
        <dbReference type="Pfam" id="PF00534"/>
    </source>
</evidence>
<feature type="domain" description="Glycosyltransferase subfamily 4-like N-terminal" evidence="2">
    <location>
        <begin position="48"/>
        <end position="161"/>
    </location>
</feature>
<accession>A0A7D5VB93</accession>
<dbReference type="Proteomes" id="UP000510822">
    <property type="component" value="Chromosome"/>
</dbReference>
<reference evidence="3 4" key="1">
    <citation type="journal article" date="2016" name="Int. J. Syst. Evol. Microbiol.">
        <title>Chitinibacter fontanus sp. nov., isolated from a spring.</title>
        <authorList>
            <person name="Sheu S.Y."/>
            <person name="Li Y.S."/>
            <person name="Young C.C."/>
            <person name="Chen W.M."/>
        </authorList>
    </citation>
    <scope>NUCLEOTIDE SEQUENCE [LARGE SCALE GENOMIC DNA]</scope>
    <source>
        <strain evidence="3 4">STM-7</strain>
    </source>
</reference>
<name>A0A7D5VB93_9NEIS</name>
<dbReference type="InterPro" id="IPR001296">
    <property type="entry name" value="Glyco_trans_1"/>
</dbReference>
<evidence type="ECO:0000259" key="2">
    <source>
        <dbReference type="Pfam" id="PF13439"/>
    </source>
</evidence>
<keyword evidence="3" id="KW-0808">Transferase</keyword>
<dbReference type="EMBL" id="CP058952">
    <property type="protein sequence ID" value="QLI82554.1"/>
    <property type="molecule type" value="Genomic_DNA"/>
</dbReference>
<dbReference type="Gene3D" id="3.40.50.2000">
    <property type="entry name" value="Glycogen Phosphorylase B"/>
    <property type="match status" value="2"/>
</dbReference>
<dbReference type="AlphaFoldDB" id="A0A7D5VB93"/>
<gene>
    <name evidence="3" type="ORF">HZU75_14025</name>
</gene>
<dbReference type="KEGG" id="cfon:HZU75_14025"/>
<dbReference type="Pfam" id="PF13439">
    <property type="entry name" value="Glyco_transf_4"/>
    <property type="match status" value="1"/>
</dbReference>
<evidence type="ECO:0000313" key="4">
    <source>
        <dbReference type="Proteomes" id="UP000510822"/>
    </source>
</evidence>
<dbReference type="SUPFAM" id="SSF53756">
    <property type="entry name" value="UDP-Glycosyltransferase/glycogen phosphorylase"/>
    <property type="match status" value="1"/>
</dbReference>
<dbReference type="CDD" id="cd03801">
    <property type="entry name" value="GT4_PimA-like"/>
    <property type="match status" value="1"/>
</dbReference>
<dbReference type="InterPro" id="IPR028098">
    <property type="entry name" value="Glyco_trans_4-like_N"/>
</dbReference>
<protein>
    <submittedName>
        <fullName evidence="3">Glycosyltransferase family 4 protein</fullName>
    </submittedName>
</protein>
<organism evidence="3 4">
    <name type="scientific">Chitinibacter fontanus</name>
    <dbReference type="NCBI Taxonomy" id="1737446"/>
    <lineage>
        <taxon>Bacteria</taxon>
        <taxon>Pseudomonadati</taxon>
        <taxon>Pseudomonadota</taxon>
        <taxon>Betaproteobacteria</taxon>
        <taxon>Neisseriales</taxon>
        <taxon>Chitinibacteraceae</taxon>
        <taxon>Chitinibacter</taxon>
    </lineage>
</organism>
<proteinExistence type="predicted"/>
<dbReference type="Pfam" id="PF00534">
    <property type="entry name" value="Glycos_transf_1"/>
    <property type="match status" value="1"/>
</dbReference>
<evidence type="ECO:0000313" key="3">
    <source>
        <dbReference type="EMBL" id="QLI82554.1"/>
    </source>
</evidence>
<dbReference type="GO" id="GO:0016757">
    <property type="term" value="F:glycosyltransferase activity"/>
    <property type="evidence" value="ECO:0007669"/>
    <property type="project" value="InterPro"/>
</dbReference>